<evidence type="ECO:0000256" key="4">
    <source>
        <dbReference type="ARBA" id="ARBA00023163"/>
    </source>
</evidence>
<dbReference type="GO" id="GO:0032993">
    <property type="term" value="C:protein-DNA complex"/>
    <property type="evidence" value="ECO:0007669"/>
    <property type="project" value="TreeGrafter"/>
</dbReference>
<feature type="non-terminal residue" evidence="6">
    <location>
        <position position="118"/>
    </location>
</feature>
<dbReference type="PROSITE" id="PS50931">
    <property type="entry name" value="HTH_LYSR"/>
    <property type="match status" value="1"/>
</dbReference>
<keyword evidence="4" id="KW-0804">Transcription</keyword>
<keyword evidence="3" id="KW-0238">DNA-binding</keyword>
<evidence type="ECO:0000256" key="3">
    <source>
        <dbReference type="ARBA" id="ARBA00023125"/>
    </source>
</evidence>
<keyword evidence="2" id="KW-0805">Transcription regulation</keyword>
<dbReference type="Pfam" id="PF00126">
    <property type="entry name" value="HTH_1"/>
    <property type="match status" value="1"/>
</dbReference>
<dbReference type="PANTHER" id="PTHR30346">
    <property type="entry name" value="TRANSCRIPTIONAL DUAL REGULATOR HCAR-RELATED"/>
    <property type="match status" value="1"/>
</dbReference>
<dbReference type="FunFam" id="1.10.10.10:FF:000001">
    <property type="entry name" value="LysR family transcriptional regulator"/>
    <property type="match status" value="1"/>
</dbReference>
<feature type="domain" description="HTH lysR-type" evidence="5">
    <location>
        <begin position="19"/>
        <end position="76"/>
    </location>
</feature>
<evidence type="ECO:0000313" key="6">
    <source>
        <dbReference type="EMBL" id="MCO1619023.1"/>
    </source>
</evidence>
<dbReference type="EMBL" id="JAMHFX010000022">
    <property type="protein sequence ID" value="MCO1619023.1"/>
    <property type="molecule type" value="Genomic_DNA"/>
</dbReference>
<dbReference type="InterPro" id="IPR036388">
    <property type="entry name" value="WH-like_DNA-bd_sf"/>
</dbReference>
<sequence length="118" mass="12837">MRRTRHRSLVNGGILSGRIPLISLVQFVAVAEHLNFRHAANALGVSQSSVSARVKALEENLGVLLFERHARGVRLTDAGRHFMERVVAGVDQLDHAVKTAGMTAQGECGRLRIGVYAL</sequence>
<evidence type="ECO:0000259" key="5">
    <source>
        <dbReference type="PROSITE" id="PS50931"/>
    </source>
</evidence>
<reference evidence="6" key="2">
    <citation type="submission" date="2023-08" db="EMBL/GenBank/DDBJ databases">
        <title>Isolation, Identification, Denitrification Characteristics of A Highly Efficient Aerobic Denitrifying Bacterial Strain DS2.</title>
        <authorList>
            <person name="Wang H."/>
        </authorList>
    </citation>
    <scope>NUCLEOTIDE SEQUENCE</scope>
    <source>
        <strain evidence="6">DS2</strain>
    </source>
</reference>
<dbReference type="SUPFAM" id="SSF46785">
    <property type="entry name" value="Winged helix' DNA-binding domain"/>
    <property type="match status" value="1"/>
</dbReference>
<dbReference type="InterPro" id="IPR036390">
    <property type="entry name" value="WH_DNA-bd_sf"/>
</dbReference>
<gene>
    <name evidence="6" type="ORF">M8C81_00210</name>
</gene>
<organism evidence="6 7">
    <name type="scientific">Pseudomonas putida</name>
    <name type="common">Arthrobacter siderocapsulatus</name>
    <dbReference type="NCBI Taxonomy" id="303"/>
    <lineage>
        <taxon>Bacteria</taxon>
        <taxon>Pseudomonadati</taxon>
        <taxon>Pseudomonadota</taxon>
        <taxon>Gammaproteobacteria</taxon>
        <taxon>Pseudomonadales</taxon>
        <taxon>Pseudomonadaceae</taxon>
        <taxon>Pseudomonas</taxon>
    </lineage>
</organism>
<accession>A0AAW5HEP7</accession>
<dbReference type="RefSeq" id="WP_252458258.1">
    <property type="nucleotide sequence ID" value="NZ_JAMHFX010000022.1"/>
</dbReference>
<dbReference type="PANTHER" id="PTHR30346:SF0">
    <property type="entry name" value="HCA OPERON TRANSCRIPTIONAL ACTIVATOR HCAR"/>
    <property type="match status" value="1"/>
</dbReference>
<evidence type="ECO:0000256" key="1">
    <source>
        <dbReference type="ARBA" id="ARBA00009437"/>
    </source>
</evidence>
<evidence type="ECO:0000256" key="2">
    <source>
        <dbReference type="ARBA" id="ARBA00023015"/>
    </source>
</evidence>
<proteinExistence type="inferred from homology"/>
<dbReference type="GO" id="GO:0003677">
    <property type="term" value="F:DNA binding"/>
    <property type="evidence" value="ECO:0007669"/>
    <property type="project" value="UniProtKB-KW"/>
</dbReference>
<dbReference type="Gene3D" id="1.10.10.10">
    <property type="entry name" value="Winged helix-like DNA-binding domain superfamily/Winged helix DNA-binding domain"/>
    <property type="match status" value="1"/>
</dbReference>
<dbReference type="PRINTS" id="PR00039">
    <property type="entry name" value="HTHLYSR"/>
</dbReference>
<dbReference type="Proteomes" id="UP001202943">
    <property type="component" value="Unassembled WGS sequence"/>
</dbReference>
<evidence type="ECO:0000313" key="7">
    <source>
        <dbReference type="Proteomes" id="UP001202943"/>
    </source>
</evidence>
<dbReference type="AlphaFoldDB" id="A0AAW5HEP7"/>
<dbReference type="InterPro" id="IPR000847">
    <property type="entry name" value="LysR_HTH_N"/>
</dbReference>
<reference evidence="6" key="1">
    <citation type="submission" date="2022-05" db="EMBL/GenBank/DDBJ databases">
        <authorList>
            <person name="Yi M."/>
        </authorList>
    </citation>
    <scope>NUCLEOTIDE SEQUENCE</scope>
    <source>
        <strain evidence="6">DS2</strain>
    </source>
</reference>
<dbReference type="GO" id="GO:0003700">
    <property type="term" value="F:DNA-binding transcription factor activity"/>
    <property type="evidence" value="ECO:0007669"/>
    <property type="project" value="InterPro"/>
</dbReference>
<protein>
    <submittedName>
        <fullName evidence="6">LysR family transcriptional regulator</fullName>
    </submittedName>
</protein>
<comment type="similarity">
    <text evidence="1">Belongs to the LysR transcriptional regulatory family.</text>
</comment>
<name>A0AAW5HEP7_PSEPU</name>
<comment type="caution">
    <text evidence="6">The sequence shown here is derived from an EMBL/GenBank/DDBJ whole genome shotgun (WGS) entry which is preliminary data.</text>
</comment>